<protein>
    <recommendedName>
        <fullName evidence="1">Reverse transcriptase zinc-binding domain-containing protein</fullName>
    </recommendedName>
</protein>
<dbReference type="Pfam" id="PF13966">
    <property type="entry name" value="zf-RVT"/>
    <property type="match status" value="1"/>
</dbReference>
<reference evidence="2" key="1">
    <citation type="journal article" date="2022" name="Front. Genet.">
        <title>Chromosome-Scale Assembly of the Dendrobium nobile Genome Provides Insights Into the Molecular Mechanism of the Biosynthesis of the Medicinal Active Ingredient of Dendrobium.</title>
        <authorList>
            <person name="Xu Q."/>
            <person name="Niu S.-C."/>
            <person name="Li K.-L."/>
            <person name="Zheng P.-J."/>
            <person name="Zhang X.-J."/>
            <person name="Jia Y."/>
            <person name="Liu Y."/>
            <person name="Niu Y.-X."/>
            <person name="Yu L.-H."/>
            <person name="Chen D.-F."/>
            <person name="Zhang G.-Q."/>
        </authorList>
    </citation>
    <scope>NUCLEOTIDE SEQUENCE</scope>
    <source>
        <tissue evidence="2">Leaf</tissue>
    </source>
</reference>
<name>A0A8T3B788_DENNO</name>
<proteinExistence type="predicted"/>
<dbReference type="InterPro" id="IPR026960">
    <property type="entry name" value="RVT-Znf"/>
</dbReference>
<feature type="domain" description="Reverse transcriptase zinc-binding" evidence="1">
    <location>
        <begin position="78"/>
        <end position="147"/>
    </location>
</feature>
<comment type="caution">
    <text evidence="2">The sequence shown here is derived from an EMBL/GenBank/DDBJ whole genome shotgun (WGS) entry which is preliminary data.</text>
</comment>
<evidence type="ECO:0000313" key="2">
    <source>
        <dbReference type="EMBL" id="KAI0507247.1"/>
    </source>
</evidence>
<sequence length="272" mass="31648">MSVAERLKQGNWDFPIPNAKLEVSNFINSNNWNLPPNLPAPLANIIKTVTICSTTQECFWTKHAKPSFRNFVKQFYVEFEEVPWYKFVWHKHYSLRFAIFSWFAFKNGLKTADALAVRRISVTPLCVFCKAERETKNHLLFECNFTFNILKYFLPRMNSMLLRPNLWQIFNDLDVRETDVNRKNFGFLLISAIVYYTWRARNDRLFGNNIDCLTTITSKIKKVCCCPWMVSFGNHGLVGFLKDNDDCNLLLLPLDGLGSLLLLATRGARHSV</sequence>
<evidence type="ECO:0000313" key="3">
    <source>
        <dbReference type="Proteomes" id="UP000829196"/>
    </source>
</evidence>
<gene>
    <name evidence="2" type="ORF">KFK09_013369</name>
</gene>
<dbReference type="EMBL" id="JAGYWB010000010">
    <property type="protein sequence ID" value="KAI0507247.1"/>
    <property type="molecule type" value="Genomic_DNA"/>
</dbReference>
<dbReference type="Proteomes" id="UP000829196">
    <property type="component" value="Unassembled WGS sequence"/>
</dbReference>
<dbReference type="OrthoDB" id="649363at2759"/>
<keyword evidence="3" id="KW-1185">Reference proteome</keyword>
<dbReference type="AlphaFoldDB" id="A0A8T3B788"/>
<organism evidence="2 3">
    <name type="scientific">Dendrobium nobile</name>
    <name type="common">Orchid</name>
    <dbReference type="NCBI Taxonomy" id="94219"/>
    <lineage>
        <taxon>Eukaryota</taxon>
        <taxon>Viridiplantae</taxon>
        <taxon>Streptophyta</taxon>
        <taxon>Embryophyta</taxon>
        <taxon>Tracheophyta</taxon>
        <taxon>Spermatophyta</taxon>
        <taxon>Magnoliopsida</taxon>
        <taxon>Liliopsida</taxon>
        <taxon>Asparagales</taxon>
        <taxon>Orchidaceae</taxon>
        <taxon>Epidendroideae</taxon>
        <taxon>Malaxideae</taxon>
        <taxon>Dendrobiinae</taxon>
        <taxon>Dendrobium</taxon>
    </lineage>
</organism>
<accession>A0A8T3B788</accession>
<evidence type="ECO:0000259" key="1">
    <source>
        <dbReference type="Pfam" id="PF13966"/>
    </source>
</evidence>